<dbReference type="InterPro" id="IPR001841">
    <property type="entry name" value="Znf_RING"/>
</dbReference>
<comment type="caution">
    <text evidence="9">The sequence shown here is derived from an EMBL/GenBank/DDBJ whole genome shotgun (WGS) entry which is preliminary data.</text>
</comment>
<dbReference type="GO" id="GO:0000209">
    <property type="term" value="P:protein polyubiquitination"/>
    <property type="evidence" value="ECO:0007669"/>
    <property type="project" value="TreeGrafter"/>
</dbReference>
<dbReference type="SUPFAM" id="SSF57850">
    <property type="entry name" value="RING/U-box"/>
    <property type="match status" value="1"/>
</dbReference>
<dbReference type="GO" id="GO:0008270">
    <property type="term" value="F:zinc ion binding"/>
    <property type="evidence" value="ECO:0007669"/>
    <property type="project" value="UniProtKB-KW"/>
</dbReference>
<evidence type="ECO:0000256" key="7">
    <source>
        <dbReference type="SAM" id="MobiDB-lite"/>
    </source>
</evidence>
<dbReference type="GeneID" id="63739386"/>
<evidence type="ECO:0000259" key="8">
    <source>
        <dbReference type="PROSITE" id="PS50089"/>
    </source>
</evidence>
<dbReference type="AlphaFoldDB" id="A0A0B2WUP0"/>
<protein>
    <recommendedName>
        <fullName evidence="2">RING-type E3 ubiquitin transferase</fullName>
        <ecNumber evidence="2">2.3.2.27</ecNumber>
    </recommendedName>
</protein>
<keyword evidence="5" id="KW-0804">Transcription</keyword>
<dbReference type="RefSeq" id="XP_040678400.1">
    <property type="nucleotide sequence ID" value="XM_040823729.1"/>
</dbReference>
<dbReference type="PROSITE" id="PS50089">
    <property type="entry name" value="ZF_RING_2"/>
    <property type="match status" value="1"/>
</dbReference>
<evidence type="ECO:0000256" key="2">
    <source>
        <dbReference type="ARBA" id="ARBA00012483"/>
    </source>
</evidence>
<dbReference type="Proteomes" id="UP000030816">
    <property type="component" value="Unassembled WGS sequence"/>
</dbReference>
<keyword evidence="6" id="KW-0863">Zinc-finger</keyword>
<reference evidence="9 10" key="1">
    <citation type="journal article" date="2014" name="Proc. Natl. Acad. Sci. U.S.A.">
        <title>Trajectory and genomic determinants of fungal-pathogen speciation and host adaptation.</title>
        <authorList>
            <person name="Hu X."/>
            <person name="Xiao G."/>
            <person name="Zheng P."/>
            <person name="Shang Y."/>
            <person name="Su Y."/>
            <person name="Zhang X."/>
            <person name="Liu X."/>
            <person name="Zhan S."/>
            <person name="St Leger R.J."/>
            <person name="Wang C."/>
        </authorList>
    </citation>
    <scope>NUCLEOTIDE SEQUENCE [LARGE SCALE GENOMIC DNA]</scope>
    <source>
        <strain evidence="9 10">ARSEF 1941</strain>
    </source>
</reference>
<dbReference type="STRING" id="1081103.A0A0B2WUP0"/>
<keyword evidence="6" id="KW-0862">Zinc</keyword>
<evidence type="ECO:0000256" key="5">
    <source>
        <dbReference type="ARBA" id="ARBA00023163"/>
    </source>
</evidence>
<dbReference type="OrthoDB" id="21204at2759"/>
<evidence type="ECO:0000256" key="3">
    <source>
        <dbReference type="ARBA" id="ARBA00022679"/>
    </source>
</evidence>
<feature type="compositionally biased region" description="Basic residues" evidence="7">
    <location>
        <begin position="346"/>
        <end position="366"/>
    </location>
</feature>
<feature type="region of interest" description="Disordered" evidence="7">
    <location>
        <begin position="327"/>
        <end position="366"/>
    </location>
</feature>
<dbReference type="PANTHER" id="PTHR46077">
    <property type="entry name" value="E3 UBIQUITIN-PROTEIN LIGASE TOPORS"/>
    <property type="match status" value="1"/>
</dbReference>
<dbReference type="GO" id="GO:0061630">
    <property type="term" value="F:ubiquitin protein ligase activity"/>
    <property type="evidence" value="ECO:0007669"/>
    <property type="project" value="UniProtKB-EC"/>
</dbReference>
<accession>A0A0B2WUP0</accession>
<organism evidence="9 10">
    <name type="scientific">Metarhizium album (strain ARSEF 1941)</name>
    <dbReference type="NCBI Taxonomy" id="1081103"/>
    <lineage>
        <taxon>Eukaryota</taxon>
        <taxon>Fungi</taxon>
        <taxon>Dikarya</taxon>
        <taxon>Ascomycota</taxon>
        <taxon>Pezizomycotina</taxon>
        <taxon>Sordariomycetes</taxon>
        <taxon>Hypocreomycetidae</taxon>
        <taxon>Hypocreales</taxon>
        <taxon>Clavicipitaceae</taxon>
        <taxon>Metarhizium</taxon>
    </lineage>
</organism>
<dbReference type="EC" id="2.3.2.27" evidence="2"/>
<gene>
    <name evidence="9" type="ORF">MAM_04931</name>
</gene>
<feature type="region of interest" description="Disordered" evidence="7">
    <location>
        <begin position="122"/>
        <end position="143"/>
    </location>
</feature>
<evidence type="ECO:0000313" key="9">
    <source>
        <dbReference type="EMBL" id="KHN97334.1"/>
    </source>
</evidence>
<keyword evidence="6" id="KW-0479">Metal-binding</keyword>
<feature type="domain" description="RING-type" evidence="8">
    <location>
        <begin position="35"/>
        <end position="75"/>
    </location>
</feature>
<keyword evidence="10" id="KW-1185">Reference proteome</keyword>
<evidence type="ECO:0000256" key="4">
    <source>
        <dbReference type="ARBA" id="ARBA00023015"/>
    </source>
</evidence>
<dbReference type="Gene3D" id="3.30.40.10">
    <property type="entry name" value="Zinc/RING finger domain, C3HC4 (zinc finger)"/>
    <property type="match status" value="1"/>
</dbReference>
<name>A0A0B2WUP0_METAS</name>
<evidence type="ECO:0000256" key="1">
    <source>
        <dbReference type="ARBA" id="ARBA00000900"/>
    </source>
</evidence>
<dbReference type="HOGENOM" id="CLU_050242_0_1_1"/>
<comment type="catalytic activity">
    <reaction evidence="1">
        <text>S-ubiquitinyl-[E2 ubiquitin-conjugating enzyme]-L-cysteine + [acceptor protein]-L-lysine = [E2 ubiquitin-conjugating enzyme]-L-cysteine + N(6)-ubiquitinyl-[acceptor protein]-L-lysine.</text>
        <dbReference type="EC" id="2.3.2.27"/>
    </reaction>
</comment>
<keyword evidence="4" id="KW-0805">Transcription regulation</keyword>
<dbReference type="Pfam" id="PF13639">
    <property type="entry name" value="zf-RING_2"/>
    <property type="match status" value="1"/>
</dbReference>
<keyword evidence="3" id="KW-0808">Transferase</keyword>
<proteinExistence type="predicted"/>
<sequence length="366" mass="41715">MEKEHEQSADHVRLLVLRSTLNEVAAREEDAAECCVICLDVITEPCKALPCGHRNFDYMCVSSWLFETPRCPLCKATVVKLVHGSAQDPVTTLLGQKPSTSTCTTDTTRSASTAYYARRGRSGCRGQRGRRFRSGERPTTPSSAVAARRDVYRHQRYSKHVGSNRLSRYRELTPELFRSDADLVSRARMWIRRELGVFSFLAPDDDDGSTSRPAPAGPRTAVQRRRANNAEFLLEYIIAILKSVDIVGSGGQAEDMLSDFLGRDNTQLFLHELRAWLRSPFTKLEDWDRAVQYHGDAVRSEPEGETHRHRVLREGSWGRRRGWRATQRGGEFYPPAGRRDTEQWSRRSRHNAERKRKRSRSPGRAA</sequence>
<dbReference type="GO" id="GO:0006513">
    <property type="term" value="P:protein monoubiquitination"/>
    <property type="evidence" value="ECO:0007669"/>
    <property type="project" value="TreeGrafter"/>
</dbReference>
<dbReference type="SMART" id="SM00184">
    <property type="entry name" value="RING"/>
    <property type="match status" value="1"/>
</dbReference>
<dbReference type="EMBL" id="AZHE01000011">
    <property type="protein sequence ID" value="KHN97334.1"/>
    <property type="molecule type" value="Genomic_DNA"/>
</dbReference>
<dbReference type="PANTHER" id="PTHR46077:SF1">
    <property type="entry name" value="TOP1 BINDING ARGININE_SERINE RICH PROTEIN, E3 UBIQUITIN LIGASE"/>
    <property type="match status" value="1"/>
</dbReference>
<dbReference type="InterPro" id="IPR013083">
    <property type="entry name" value="Znf_RING/FYVE/PHD"/>
</dbReference>
<evidence type="ECO:0000256" key="6">
    <source>
        <dbReference type="PROSITE-ProRule" id="PRU00175"/>
    </source>
</evidence>
<evidence type="ECO:0000313" key="10">
    <source>
        <dbReference type="Proteomes" id="UP000030816"/>
    </source>
</evidence>
<feature type="compositionally biased region" description="Basic residues" evidence="7">
    <location>
        <begin position="122"/>
        <end position="132"/>
    </location>
</feature>